<sequence length="544" mass="61391">MAEGCEPDPLSCSICLDALKSPVTLHCGHSYCMDCLNHYWDQGVQSGVYSCPQCRHTFVPRPVLNKSTVLADLMGKMSEDKNQPTSAAKDKVCAGDVECDFCSTRKLKAVKTCLVCLASYCATHLQPHYESAAFKRHTLVEASTSIQDKICSKHDKLLEVYCRSCGQCICLLCVMDEHKGHDTVSAAAERKEKQKQFGKKTQRYQQGIQEREKQLRQLRQKLKALKSSADAAVDQNEKVYAEIIQMADERRCSVKELIGVQERAAAGQAQAILDQLEKEICELRKREDELKRLATTEDHIHFLQSFHSTSDCPEPDKSTDFNTNLQTPFDFVAKAISDLRNKMENMVKAIEEISKTIRADLDPKTRQEFLLYSCHLKLDPNTAFENLLLSEGNCKVTWIKKAQKYPYHPERFTKYDQVLCTDGLSGVCYWEVECKGPRVEVAVCYKETKLEENCFGYTDQSWCISVSNSSCTFWHNEIKTGISVPCSAVVGVYLNHKAGSLSFYSVSDSGQMMLLHRVQTTFSQPLYPGFMVSRGSSVRIIAPK</sequence>
<feature type="domain" description="B30.2/SPRY" evidence="10">
    <location>
        <begin position="356"/>
        <end position="544"/>
    </location>
</feature>
<evidence type="ECO:0000256" key="6">
    <source>
        <dbReference type="PROSITE-ProRule" id="PRU00024"/>
    </source>
</evidence>
<organism evidence="11 12">
    <name type="scientific">Anabas testudineus</name>
    <name type="common">Climbing perch</name>
    <name type="synonym">Anthias testudineus</name>
    <dbReference type="NCBI Taxonomy" id="64144"/>
    <lineage>
        <taxon>Eukaryota</taxon>
        <taxon>Metazoa</taxon>
        <taxon>Chordata</taxon>
        <taxon>Craniata</taxon>
        <taxon>Vertebrata</taxon>
        <taxon>Euteleostomi</taxon>
        <taxon>Actinopterygii</taxon>
        <taxon>Neopterygii</taxon>
        <taxon>Teleostei</taxon>
        <taxon>Neoteleostei</taxon>
        <taxon>Acanthomorphata</taxon>
        <taxon>Anabantaria</taxon>
        <taxon>Anabantiformes</taxon>
        <taxon>Anabantoidei</taxon>
        <taxon>Anabantidae</taxon>
        <taxon>Anabas</taxon>
    </lineage>
</organism>
<dbReference type="Gene3D" id="3.30.40.10">
    <property type="entry name" value="Zinc/RING finger domain, C3HC4 (zinc finger)"/>
    <property type="match status" value="1"/>
</dbReference>
<reference evidence="11" key="1">
    <citation type="submission" date="2021-04" db="EMBL/GenBank/DDBJ databases">
        <authorList>
            <consortium name="Wellcome Sanger Institute Data Sharing"/>
        </authorList>
    </citation>
    <scope>NUCLEOTIDE SEQUENCE [LARGE SCALE GENOMIC DNA]</scope>
</reference>
<dbReference type="Gene3D" id="2.60.120.920">
    <property type="match status" value="1"/>
</dbReference>
<name>A0A3Q1J2Z6_ANATE</name>
<evidence type="ECO:0000256" key="3">
    <source>
        <dbReference type="ARBA" id="ARBA00022771"/>
    </source>
</evidence>
<dbReference type="Pfam" id="PF15227">
    <property type="entry name" value="zf-C3HC4_4"/>
    <property type="match status" value="1"/>
</dbReference>
<keyword evidence="2" id="KW-0479">Metal-binding</keyword>
<reference evidence="11" key="3">
    <citation type="submission" date="2025-09" db="UniProtKB">
        <authorList>
            <consortium name="Ensembl"/>
        </authorList>
    </citation>
    <scope>IDENTIFICATION</scope>
</reference>
<dbReference type="SMART" id="SM00336">
    <property type="entry name" value="BBOX"/>
    <property type="match status" value="1"/>
</dbReference>
<dbReference type="PROSITE" id="PS50089">
    <property type="entry name" value="ZF_RING_2"/>
    <property type="match status" value="1"/>
</dbReference>
<dbReference type="InterPro" id="IPR013083">
    <property type="entry name" value="Znf_RING/FYVE/PHD"/>
</dbReference>
<dbReference type="InterPro" id="IPR003877">
    <property type="entry name" value="SPRY_dom"/>
</dbReference>
<dbReference type="SMART" id="SM00449">
    <property type="entry name" value="SPRY"/>
    <property type="match status" value="1"/>
</dbReference>
<dbReference type="PROSITE" id="PS00518">
    <property type="entry name" value="ZF_RING_1"/>
    <property type="match status" value="1"/>
</dbReference>
<dbReference type="OrthoDB" id="6270329at2759"/>
<dbReference type="Pfam" id="PF25600">
    <property type="entry name" value="TRIM_CC"/>
    <property type="match status" value="1"/>
</dbReference>
<evidence type="ECO:0000256" key="2">
    <source>
        <dbReference type="ARBA" id="ARBA00022723"/>
    </source>
</evidence>
<dbReference type="STRING" id="64144.ENSATEP00000027280"/>
<keyword evidence="1" id="KW-0399">Innate immunity</keyword>
<keyword evidence="12" id="KW-1185">Reference proteome</keyword>
<dbReference type="Gene3D" id="4.10.830.40">
    <property type="match status" value="1"/>
</dbReference>
<dbReference type="Pfam" id="PF13765">
    <property type="entry name" value="PRY"/>
    <property type="match status" value="1"/>
</dbReference>
<dbReference type="PROSITE" id="PS50119">
    <property type="entry name" value="ZF_BBOX"/>
    <property type="match status" value="1"/>
</dbReference>
<feature type="domain" description="RING-type" evidence="8">
    <location>
        <begin position="12"/>
        <end position="55"/>
    </location>
</feature>
<evidence type="ECO:0000259" key="8">
    <source>
        <dbReference type="PROSITE" id="PS50089"/>
    </source>
</evidence>
<dbReference type="OMA" id="AVCYKGA"/>
<dbReference type="InterPro" id="IPR001841">
    <property type="entry name" value="Znf_RING"/>
</dbReference>
<dbReference type="InterPro" id="IPR051051">
    <property type="entry name" value="E3_ubiq-ligase_TRIM/RNF"/>
</dbReference>
<dbReference type="InterPro" id="IPR001870">
    <property type="entry name" value="B30.2/SPRY"/>
</dbReference>
<dbReference type="PROSITE" id="PS50188">
    <property type="entry name" value="B302_SPRY"/>
    <property type="match status" value="1"/>
</dbReference>
<dbReference type="Ensembl" id="ENSATET00000027710.3">
    <property type="protein sequence ID" value="ENSATEP00000027280.1"/>
    <property type="gene ID" value="ENSATEG00000018870.3"/>
</dbReference>
<dbReference type="Pfam" id="PF00622">
    <property type="entry name" value="SPRY"/>
    <property type="match status" value="1"/>
</dbReference>
<dbReference type="InterPro" id="IPR017907">
    <property type="entry name" value="Znf_RING_CS"/>
</dbReference>
<reference evidence="11" key="2">
    <citation type="submission" date="2025-08" db="UniProtKB">
        <authorList>
            <consortium name="Ensembl"/>
        </authorList>
    </citation>
    <scope>IDENTIFICATION</scope>
</reference>
<dbReference type="SMART" id="SM00589">
    <property type="entry name" value="PRY"/>
    <property type="match status" value="1"/>
</dbReference>
<keyword evidence="7" id="KW-0175">Coiled coil</keyword>
<accession>A0A3Q1J2Z6</accession>
<dbReference type="CDD" id="cd19769">
    <property type="entry name" value="Bbox2_TRIM16-like"/>
    <property type="match status" value="1"/>
</dbReference>
<evidence type="ECO:0000256" key="1">
    <source>
        <dbReference type="ARBA" id="ARBA00022588"/>
    </source>
</evidence>
<dbReference type="InParanoid" id="A0A3Q1J2Z6"/>
<dbReference type="InterPro" id="IPR058030">
    <property type="entry name" value="TRIM8/14/16/25/29/45/65_CC"/>
</dbReference>
<evidence type="ECO:0000256" key="7">
    <source>
        <dbReference type="SAM" id="Coils"/>
    </source>
</evidence>
<dbReference type="PANTHER" id="PTHR25465">
    <property type="entry name" value="B-BOX DOMAIN CONTAINING"/>
    <property type="match status" value="1"/>
</dbReference>
<dbReference type="PANTHER" id="PTHR25465:SF5">
    <property type="entry name" value="E3 UBIQUITIN_ISG15 LIGASE TRIM25-RELATED"/>
    <property type="match status" value="1"/>
</dbReference>
<dbReference type="InterPro" id="IPR013320">
    <property type="entry name" value="ConA-like_dom_sf"/>
</dbReference>
<dbReference type="SUPFAM" id="SSF57845">
    <property type="entry name" value="B-box zinc-binding domain"/>
    <property type="match status" value="1"/>
</dbReference>
<dbReference type="Proteomes" id="UP000265040">
    <property type="component" value="Chromosome 6"/>
</dbReference>
<dbReference type="GO" id="GO:0008270">
    <property type="term" value="F:zinc ion binding"/>
    <property type="evidence" value="ECO:0007669"/>
    <property type="project" value="UniProtKB-KW"/>
</dbReference>
<evidence type="ECO:0000259" key="10">
    <source>
        <dbReference type="PROSITE" id="PS50188"/>
    </source>
</evidence>
<evidence type="ECO:0000256" key="4">
    <source>
        <dbReference type="ARBA" id="ARBA00022833"/>
    </source>
</evidence>
<dbReference type="GO" id="GO:0005737">
    <property type="term" value="C:cytoplasm"/>
    <property type="evidence" value="ECO:0007669"/>
    <property type="project" value="UniProtKB-ARBA"/>
</dbReference>
<dbReference type="AlphaFoldDB" id="A0A3Q1J2Z6"/>
<dbReference type="CDD" id="cd16040">
    <property type="entry name" value="SPRY_PRY_SNTX"/>
    <property type="match status" value="1"/>
</dbReference>
<keyword evidence="3 6" id="KW-0863">Zinc-finger</keyword>
<feature type="domain" description="B box-type" evidence="9">
    <location>
        <begin position="146"/>
        <end position="186"/>
    </location>
</feature>
<keyword evidence="4" id="KW-0862">Zinc</keyword>
<keyword evidence="5" id="KW-0391">Immunity</keyword>
<dbReference type="GeneID" id="113165362"/>
<dbReference type="Gene3D" id="3.30.160.60">
    <property type="entry name" value="Classic Zinc Finger"/>
    <property type="match status" value="1"/>
</dbReference>
<dbReference type="Pfam" id="PF00643">
    <property type="entry name" value="zf-B_box"/>
    <property type="match status" value="1"/>
</dbReference>
<dbReference type="SUPFAM" id="SSF57850">
    <property type="entry name" value="RING/U-box"/>
    <property type="match status" value="1"/>
</dbReference>
<protein>
    <submittedName>
        <fullName evidence="11">Uncharacterized protein</fullName>
    </submittedName>
</protein>
<evidence type="ECO:0000313" key="12">
    <source>
        <dbReference type="Proteomes" id="UP000265040"/>
    </source>
</evidence>
<evidence type="ECO:0000313" key="11">
    <source>
        <dbReference type="Ensembl" id="ENSATEP00000027280.1"/>
    </source>
</evidence>
<dbReference type="GO" id="GO:0045087">
    <property type="term" value="P:innate immune response"/>
    <property type="evidence" value="ECO:0007669"/>
    <property type="project" value="UniProtKB-KW"/>
</dbReference>
<dbReference type="RefSeq" id="XP_026220567.1">
    <property type="nucleotide sequence ID" value="XM_026364782.1"/>
</dbReference>
<dbReference type="GeneTree" id="ENSGT01150000286899"/>
<dbReference type="SUPFAM" id="SSF49899">
    <property type="entry name" value="Concanavalin A-like lectins/glucanases"/>
    <property type="match status" value="1"/>
</dbReference>
<proteinExistence type="predicted"/>
<dbReference type="InterPro" id="IPR006574">
    <property type="entry name" value="PRY"/>
</dbReference>
<evidence type="ECO:0000259" key="9">
    <source>
        <dbReference type="PROSITE" id="PS50119"/>
    </source>
</evidence>
<dbReference type="InterPro" id="IPR043136">
    <property type="entry name" value="B30.2/SPRY_sf"/>
</dbReference>
<feature type="coiled-coil region" evidence="7">
    <location>
        <begin position="201"/>
        <end position="235"/>
    </location>
</feature>
<dbReference type="SMART" id="SM00184">
    <property type="entry name" value="RING"/>
    <property type="match status" value="1"/>
</dbReference>
<evidence type="ECO:0000256" key="5">
    <source>
        <dbReference type="ARBA" id="ARBA00022859"/>
    </source>
</evidence>
<dbReference type="InterPro" id="IPR000315">
    <property type="entry name" value="Znf_B-box"/>
</dbReference>